<keyword evidence="3" id="KW-1133">Transmembrane helix</keyword>
<dbReference type="RefSeq" id="WP_336807570.1">
    <property type="nucleotide sequence ID" value="NZ_JBBBNY010000005.1"/>
</dbReference>
<dbReference type="InterPro" id="IPR043128">
    <property type="entry name" value="Rev_trsase/Diguanyl_cyclase"/>
</dbReference>
<feature type="domain" description="GGDEF" evidence="5">
    <location>
        <begin position="414"/>
        <end position="545"/>
    </location>
</feature>
<keyword evidence="6" id="KW-0548">Nucleotidyltransferase</keyword>
<comment type="catalytic activity">
    <reaction evidence="2">
        <text>2 GTP = 3',3'-c-di-GMP + 2 diphosphate</text>
        <dbReference type="Rhea" id="RHEA:24898"/>
        <dbReference type="ChEBI" id="CHEBI:33019"/>
        <dbReference type="ChEBI" id="CHEBI:37565"/>
        <dbReference type="ChEBI" id="CHEBI:58805"/>
        <dbReference type="EC" id="2.7.7.65"/>
    </reaction>
</comment>
<name>A0ABU8JBN0_9GAMM</name>
<feature type="transmembrane region" description="Helical" evidence="3">
    <location>
        <begin position="195"/>
        <end position="215"/>
    </location>
</feature>
<feature type="chain" id="PRO_5045805851" description="diguanylate cyclase" evidence="4">
    <location>
        <begin position="18"/>
        <end position="562"/>
    </location>
</feature>
<feature type="transmembrane region" description="Helical" evidence="3">
    <location>
        <begin position="319"/>
        <end position="336"/>
    </location>
</feature>
<dbReference type="PANTHER" id="PTHR45138:SF9">
    <property type="entry name" value="DIGUANYLATE CYCLASE DGCM-RELATED"/>
    <property type="match status" value="1"/>
</dbReference>
<sequence length="562" mass="61325">MGVAWVLLCLCLSAAHAAVPLDGSWREVRPGDTPAGVLKDYRQGLLIPFEPGLPHSFPRGGLGTWVVLRPQPPWVEEERVLSIFPPAPGRITVYDGKALAGILALDSLPGATLGHGRLAYRYPVSRPAAAPMLLKLEPVEGPSRPVSFHLEGLTAFLAHDAHWLTLFSACFAVMLTMALMALCFALMLRDNTFSWYAGYIFCYALIQSLQTGFLFSPLELGWLAPSADLLESASVALSVAFAALFMARFCELQRFAPLLRAPVLALAIGMPLLVLMRTSPVGLLVQVAQALVDPLLILAALLMFVAATVAAAHGSRHAWFFLIGWTPLLALTALSSAQTSGTLPGMPWLSDASVVAGAFEAIVLSLGLGDRALTMRRDRDLVRQLADNDSLTGVLNRRAWSEAAERMLEDSAGRPLALLFLDLDRFKLLNDQQGHRAGDRALVEVAEALRAELRPSDLLGRYGGEEFIAMLDGVVEEQAMQVATRLCRRVHRLEIPVNAEFMLSVSIGVAMRVSGDTVETLIERADQAMYQAKVNGRNQARLFERQRHLPTQAWPRVAELDE</sequence>
<accession>A0ABU8JBN0</accession>
<evidence type="ECO:0000259" key="5">
    <source>
        <dbReference type="PROSITE" id="PS50887"/>
    </source>
</evidence>
<feature type="transmembrane region" description="Helical" evidence="3">
    <location>
        <begin position="348"/>
        <end position="369"/>
    </location>
</feature>
<proteinExistence type="predicted"/>
<evidence type="ECO:0000256" key="2">
    <source>
        <dbReference type="ARBA" id="ARBA00034247"/>
    </source>
</evidence>
<evidence type="ECO:0000313" key="7">
    <source>
        <dbReference type="Proteomes" id="UP001381174"/>
    </source>
</evidence>
<comment type="caution">
    <text evidence="6">The sequence shown here is derived from an EMBL/GenBank/DDBJ whole genome shotgun (WGS) entry which is preliminary data.</text>
</comment>
<dbReference type="EMBL" id="JBBBNY010000005">
    <property type="protein sequence ID" value="MEI7036944.1"/>
    <property type="molecule type" value="Genomic_DNA"/>
</dbReference>
<keyword evidence="3" id="KW-0472">Membrane</keyword>
<evidence type="ECO:0000313" key="6">
    <source>
        <dbReference type="EMBL" id="MEI7036944.1"/>
    </source>
</evidence>
<dbReference type="CDD" id="cd01949">
    <property type="entry name" value="GGDEF"/>
    <property type="match status" value="1"/>
</dbReference>
<dbReference type="InterPro" id="IPR050469">
    <property type="entry name" value="Diguanylate_Cyclase"/>
</dbReference>
<organism evidence="6 7">
    <name type="scientific">Fulvimonas yonginensis</name>
    <dbReference type="NCBI Taxonomy" id="1495200"/>
    <lineage>
        <taxon>Bacteria</taxon>
        <taxon>Pseudomonadati</taxon>
        <taxon>Pseudomonadota</taxon>
        <taxon>Gammaproteobacteria</taxon>
        <taxon>Lysobacterales</taxon>
        <taxon>Rhodanobacteraceae</taxon>
        <taxon>Fulvimonas</taxon>
    </lineage>
</organism>
<reference evidence="6 7" key="1">
    <citation type="journal article" date="2014" name="Int. J. Syst. Evol. Microbiol.">
        <title>Fulvimonas yonginensis sp. nov., isolated from greenhouse soil, and emended description of the genus Fulvimonas.</title>
        <authorList>
            <person name="Ahn J.H."/>
            <person name="Kim S.J."/>
            <person name="Weon H.Y."/>
            <person name="Hong S.B."/>
            <person name="Seok S.J."/>
            <person name="Kwon S.W."/>
        </authorList>
    </citation>
    <scope>NUCLEOTIDE SEQUENCE [LARGE SCALE GENOMIC DNA]</scope>
    <source>
        <strain evidence="6 7">KACC 16952</strain>
    </source>
</reference>
<dbReference type="PROSITE" id="PS50887">
    <property type="entry name" value="GGDEF"/>
    <property type="match status" value="1"/>
</dbReference>
<dbReference type="SUPFAM" id="SSF55073">
    <property type="entry name" value="Nucleotide cyclase"/>
    <property type="match status" value="1"/>
</dbReference>
<feature type="transmembrane region" description="Helical" evidence="3">
    <location>
        <begin position="227"/>
        <end position="246"/>
    </location>
</feature>
<keyword evidence="7" id="KW-1185">Reference proteome</keyword>
<keyword evidence="4" id="KW-0732">Signal</keyword>
<evidence type="ECO:0000256" key="4">
    <source>
        <dbReference type="SAM" id="SignalP"/>
    </source>
</evidence>
<keyword evidence="3" id="KW-0812">Transmembrane</keyword>
<dbReference type="PANTHER" id="PTHR45138">
    <property type="entry name" value="REGULATORY COMPONENTS OF SENSORY TRANSDUCTION SYSTEM"/>
    <property type="match status" value="1"/>
</dbReference>
<dbReference type="Pfam" id="PF07695">
    <property type="entry name" value="7TMR-DISM_7TM"/>
    <property type="match status" value="1"/>
</dbReference>
<feature type="transmembrane region" description="Helical" evidence="3">
    <location>
        <begin position="258"/>
        <end position="275"/>
    </location>
</feature>
<evidence type="ECO:0000256" key="1">
    <source>
        <dbReference type="ARBA" id="ARBA00012528"/>
    </source>
</evidence>
<protein>
    <recommendedName>
        <fullName evidence="1">diguanylate cyclase</fullName>
        <ecNumber evidence="1">2.7.7.65</ecNumber>
    </recommendedName>
</protein>
<dbReference type="Proteomes" id="UP001381174">
    <property type="component" value="Unassembled WGS sequence"/>
</dbReference>
<dbReference type="InterPro" id="IPR029787">
    <property type="entry name" value="Nucleotide_cyclase"/>
</dbReference>
<evidence type="ECO:0000256" key="3">
    <source>
        <dbReference type="SAM" id="Phobius"/>
    </source>
</evidence>
<dbReference type="GO" id="GO:0052621">
    <property type="term" value="F:diguanylate cyclase activity"/>
    <property type="evidence" value="ECO:0007669"/>
    <property type="project" value="UniProtKB-EC"/>
</dbReference>
<dbReference type="NCBIfam" id="TIGR00254">
    <property type="entry name" value="GGDEF"/>
    <property type="match status" value="1"/>
</dbReference>
<feature type="transmembrane region" description="Helical" evidence="3">
    <location>
        <begin position="295"/>
        <end position="312"/>
    </location>
</feature>
<dbReference type="InterPro" id="IPR000160">
    <property type="entry name" value="GGDEF_dom"/>
</dbReference>
<keyword evidence="6" id="KW-0808">Transferase</keyword>
<gene>
    <name evidence="6" type="ORF">WAT24_09265</name>
</gene>
<dbReference type="InterPro" id="IPR011623">
    <property type="entry name" value="7TMR_DISM_rcpt_extracell_dom1"/>
</dbReference>
<feature type="signal peptide" evidence="4">
    <location>
        <begin position="1"/>
        <end position="17"/>
    </location>
</feature>
<dbReference type="EC" id="2.7.7.65" evidence="1"/>
<feature type="transmembrane region" description="Helical" evidence="3">
    <location>
        <begin position="163"/>
        <end position="188"/>
    </location>
</feature>
<dbReference type="SMART" id="SM00267">
    <property type="entry name" value="GGDEF"/>
    <property type="match status" value="1"/>
</dbReference>
<dbReference type="Pfam" id="PF00990">
    <property type="entry name" value="GGDEF"/>
    <property type="match status" value="1"/>
</dbReference>
<dbReference type="Gene3D" id="3.30.70.270">
    <property type="match status" value="1"/>
</dbReference>